<keyword evidence="1" id="KW-1133">Transmembrane helix</keyword>
<comment type="caution">
    <text evidence="2">The sequence shown here is derived from an EMBL/GenBank/DDBJ whole genome shotgun (WGS) entry which is preliminary data.</text>
</comment>
<evidence type="ECO:0000313" key="2">
    <source>
        <dbReference type="EMBL" id="ORZ24585.1"/>
    </source>
</evidence>
<dbReference type="AlphaFoldDB" id="A0A1X2IZ68"/>
<sequence length="147" mass="16090">MKQERRVYKPIELYLFFIGFIFPLAWFMGSTETSCCCRHTTAISPTTFEEHDGNDVNDFDDNNTSEKMSVQDSWRKRCRIAATLFLTACIVTAVLIMIFKPTTFGLLSSNTSAQTSSASKTATRPGVPVEGSSAWGDAVAGIGVNSA</sequence>
<keyword evidence="1" id="KW-0472">Membrane</keyword>
<feature type="transmembrane region" description="Helical" evidence="1">
    <location>
        <begin position="12"/>
        <end position="29"/>
    </location>
</feature>
<evidence type="ECO:0008006" key="4">
    <source>
        <dbReference type="Google" id="ProtNLM"/>
    </source>
</evidence>
<evidence type="ECO:0000313" key="3">
    <source>
        <dbReference type="Proteomes" id="UP000193560"/>
    </source>
</evidence>
<organism evidence="2 3">
    <name type="scientific">Absidia repens</name>
    <dbReference type="NCBI Taxonomy" id="90262"/>
    <lineage>
        <taxon>Eukaryota</taxon>
        <taxon>Fungi</taxon>
        <taxon>Fungi incertae sedis</taxon>
        <taxon>Mucoromycota</taxon>
        <taxon>Mucoromycotina</taxon>
        <taxon>Mucoromycetes</taxon>
        <taxon>Mucorales</taxon>
        <taxon>Cunninghamellaceae</taxon>
        <taxon>Absidia</taxon>
    </lineage>
</organism>
<feature type="transmembrane region" description="Helical" evidence="1">
    <location>
        <begin position="80"/>
        <end position="99"/>
    </location>
</feature>
<evidence type="ECO:0000256" key="1">
    <source>
        <dbReference type="SAM" id="Phobius"/>
    </source>
</evidence>
<protein>
    <recommendedName>
        <fullName evidence="4">Transmembrane protein</fullName>
    </recommendedName>
</protein>
<accession>A0A1X2IZ68</accession>
<keyword evidence="3" id="KW-1185">Reference proteome</keyword>
<dbReference type="Proteomes" id="UP000193560">
    <property type="component" value="Unassembled WGS sequence"/>
</dbReference>
<proteinExistence type="predicted"/>
<name>A0A1X2IZ68_9FUNG</name>
<dbReference type="EMBL" id="MCGE01000002">
    <property type="protein sequence ID" value="ORZ24585.1"/>
    <property type="molecule type" value="Genomic_DNA"/>
</dbReference>
<reference evidence="2 3" key="1">
    <citation type="submission" date="2016-07" db="EMBL/GenBank/DDBJ databases">
        <title>Pervasive Adenine N6-methylation of Active Genes in Fungi.</title>
        <authorList>
            <consortium name="DOE Joint Genome Institute"/>
            <person name="Mondo S.J."/>
            <person name="Dannebaum R.O."/>
            <person name="Kuo R.C."/>
            <person name="Labutti K."/>
            <person name="Haridas S."/>
            <person name="Kuo A."/>
            <person name="Salamov A."/>
            <person name="Ahrendt S.R."/>
            <person name="Lipzen A."/>
            <person name="Sullivan W."/>
            <person name="Andreopoulos W.B."/>
            <person name="Clum A."/>
            <person name="Lindquist E."/>
            <person name="Daum C."/>
            <person name="Ramamoorthy G.K."/>
            <person name="Gryganskyi A."/>
            <person name="Culley D."/>
            <person name="Magnuson J.K."/>
            <person name="James T.Y."/>
            <person name="O'Malley M.A."/>
            <person name="Stajich J.E."/>
            <person name="Spatafora J.W."/>
            <person name="Visel A."/>
            <person name="Grigoriev I.V."/>
        </authorList>
    </citation>
    <scope>NUCLEOTIDE SEQUENCE [LARGE SCALE GENOMIC DNA]</scope>
    <source>
        <strain evidence="2 3">NRRL 1336</strain>
    </source>
</reference>
<dbReference type="OrthoDB" id="2285020at2759"/>
<keyword evidence="1" id="KW-0812">Transmembrane</keyword>
<gene>
    <name evidence="2" type="ORF">BCR42DRAFT_387392</name>
</gene>